<dbReference type="Pfam" id="PF04502">
    <property type="entry name" value="Saf4_Yju2"/>
    <property type="match status" value="1"/>
</dbReference>
<evidence type="ECO:0000256" key="2">
    <source>
        <dbReference type="SAM" id="MobiDB-lite"/>
    </source>
</evidence>
<feature type="compositionally biased region" description="Basic and acidic residues" evidence="2">
    <location>
        <begin position="260"/>
        <end position="287"/>
    </location>
</feature>
<accession>A0A8E2JNG3</accession>
<dbReference type="EMBL" id="KV750697">
    <property type="protein sequence ID" value="OCL03689.1"/>
    <property type="molecule type" value="Genomic_DNA"/>
</dbReference>
<dbReference type="PANTHER" id="PTHR12111">
    <property type="entry name" value="SPLICING FACTOR YJU2"/>
    <property type="match status" value="1"/>
</dbReference>
<dbReference type="PANTHER" id="PTHR12111:SF2">
    <property type="entry name" value="SPLICING FACTOR YJU2B-RELATED"/>
    <property type="match status" value="1"/>
</dbReference>
<dbReference type="AlphaFoldDB" id="A0A8E2JNG3"/>
<dbReference type="Proteomes" id="UP000250140">
    <property type="component" value="Unassembled WGS sequence"/>
</dbReference>
<proteinExistence type="inferred from homology"/>
<sequence length="303" mass="34062">MQGFNMGRYYPPSSTSPPTFNKTHPLGSRASKLPLGILKVRFELPFAVWCTHCEPEALIGQGVRFNAEKRRVGRYHSTAVWGFRVQHGACGGWIEVRTDPGRAEYVVVSGGRRRDYGPEAPPGGEEEGGVGLLTAEERERRRLDAFAALEGTVRERAVERRTRERVEELLGERERAWADPYAANRRLREGFRVRRKGAEAEEARKEGMKERFGLGFDIVDEVEGDRVRAGLVEFGSVGVGDLEVERAARKPLFVLEHEVGRTEGKGKTSGEKKTRAQTEAERRKEALQQEIRGNTRAAMDPFL</sequence>
<evidence type="ECO:0000313" key="3">
    <source>
        <dbReference type="EMBL" id="OCL03689.1"/>
    </source>
</evidence>
<organism evidence="3 4">
    <name type="scientific">Glonium stellatum</name>
    <dbReference type="NCBI Taxonomy" id="574774"/>
    <lineage>
        <taxon>Eukaryota</taxon>
        <taxon>Fungi</taxon>
        <taxon>Dikarya</taxon>
        <taxon>Ascomycota</taxon>
        <taxon>Pezizomycotina</taxon>
        <taxon>Dothideomycetes</taxon>
        <taxon>Pleosporomycetidae</taxon>
        <taxon>Gloniales</taxon>
        <taxon>Gloniaceae</taxon>
        <taxon>Glonium</taxon>
    </lineage>
</organism>
<protein>
    <submittedName>
        <fullName evidence="3">DUF572-domain-containing protein</fullName>
    </submittedName>
</protein>
<dbReference type="OrthoDB" id="360327at2759"/>
<comment type="similarity">
    <text evidence="1">Belongs to the CWC16 family.</text>
</comment>
<keyword evidence="4" id="KW-1185">Reference proteome</keyword>
<dbReference type="GO" id="GO:0071014">
    <property type="term" value="C:post-mRNA release spliceosomal complex"/>
    <property type="evidence" value="ECO:0007669"/>
    <property type="project" value="TreeGrafter"/>
</dbReference>
<reference evidence="3 4" key="1">
    <citation type="journal article" date="2016" name="Nat. Commun.">
        <title>Ectomycorrhizal ecology is imprinted in the genome of the dominant symbiotic fungus Cenococcum geophilum.</title>
        <authorList>
            <consortium name="DOE Joint Genome Institute"/>
            <person name="Peter M."/>
            <person name="Kohler A."/>
            <person name="Ohm R.A."/>
            <person name="Kuo A."/>
            <person name="Krutzmann J."/>
            <person name="Morin E."/>
            <person name="Arend M."/>
            <person name="Barry K.W."/>
            <person name="Binder M."/>
            <person name="Choi C."/>
            <person name="Clum A."/>
            <person name="Copeland A."/>
            <person name="Grisel N."/>
            <person name="Haridas S."/>
            <person name="Kipfer T."/>
            <person name="LaButti K."/>
            <person name="Lindquist E."/>
            <person name="Lipzen A."/>
            <person name="Maire R."/>
            <person name="Meier B."/>
            <person name="Mihaltcheva S."/>
            <person name="Molinier V."/>
            <person name="Murat C."/>
            <person name="Poggeler S."/>
            <person name="Quandt C.A."/>
            <person name="Sperisen C."/>
            <person name="Tritt A."/>
            <person name="Tisserant E."/>
            <person name="Crous P.W."/>
            <person name="Henrissat B."/>
            <person name="Nehls U."/>
            <person name="Egli S."/>
            <person name="Spatafora J.W."/>
            <person name="Grigoriev I.V."/>
            <person name="Martin F.M."/>
        </authorList>
    </citation>
    <scope>NUCLEOTIDE SEQUENCE [LARGE SCALE GENOMIC DNA]</scope>
    <source>
        <strain evidence="3 4">CBS 207.34</strain>
    </source>
</reference>
<feature type="non-terminal residue" evidence="3">
    <location>
        <position position="303"/>
    </location>
</feature>
<name>A0A8E2JNG3_9PEZI</name>
<dbReference type="GO" id="GO:0000398">
    <property type="term" value="P:mRNA splicing, via spliceosome"/>
    <property type="evidence" value="ECO:0007669"/>
    <property type="project" value="InterPro"/>
</dbReference>
<feature type="region of interest" description="Disordered" evidence="2">
    <location>
        <begin position="260"/>
        <end position="303"/>
    </location>
</feature>
<dbReference type="InterPro" id="IPR007590">
    <property type="entry name" value="Saf4/Yju2"/>
</dbReference>
<evidence type="ECO:0000313" key="4">
    <source>
        <dbReference type="Proteomes" id="UP000250140"/>
    </source>
</evidence>
<evidence type="ECO:0000256" key="1">
    <source>
        <dbReference type="ARBA" id="ARBA00005595"/>
    </source>
</evidence>
<dbReference type="GO" id="GO:0005684">
    <property type="term" value="C:U2-type spliceosomal complex"/>
    <property type="evidence" value="ECO:0007669"/>
    <property type="project" value="TreeGrafter"/>
</dbReference>
<gene>
    <name evidence="3" type="ORF">AOQ84DRAFT_248369</name>
</gene>